<dbReference type="Pfam" id="PF13191">
    <property type="entry name" value="AAA_16"/>
    <property type="match status" value="1"/>
</dbReference>
<dbReference type="InterPro" id="IPR027417">
    <property type="entry name" value="P-loop_NTPase"/>
</dbReference>
<dbReference type="Proteomes" id="UP000218965">
    <property type="component" value="Chromosome"/>
</dbReference>
<reference evidence="4" key="1">
    <citation type="submission" date="2015-12" db="EMBL/GenBank/DDBJ databases">
        <authorList>
            <person name="Shamseldin A."/>
            <person name="Moawad H."/>
            <person name="Abd El-Rahim W.M."/>
            <person name="Sadowsky M.J."/>
        </authorList>
    </citation>
    <scope>NUCLEOTIDE SEQUENCE [LARGE SCALE GENOMIC DNA]</scope>
    <source>
        <strain evidence="4">JAM AC0309</strain>
    </source>
</reference>
<dbReference type="PANTHER" id="PTHR34301">
    <property type="entry name" value="DNA-BINDING PROTEIN-RELATED"/>
    <property type="match status" value="1"/>
</dbReference>
<feature type="region of interest" description="Disordered" evidence="1">
    <location>
        <begin position="372"/>
        <end position="397"/>
    </location>
</feature>
<dbReference type="EMBL" id="AP017315">
    <property type="protein sequence ID" value="BAU33299.1"/>
    <property type="molecule type" value="Genomic_DNA"/>
</dbReference>
<name>A0A0U4NYL5_9MICO</name>
<sequence>MAEISVGSGSPFTPGYGKQPLVFGGHHEVVAELTSVFETYDFGENHSILISGLRGAGKTSMLGVLRDAAKSHGWFVVSDNAGAGLVDRVSRSTMPQLLESLTGSERTRLTGLQLAQLGLQWTTERTGPEPKPLLRHQLAALAAARDNGGILITVDEVSSGKTRLRELGRFALELQHALEEGLNIMVAFAGVKIDLDELVKQQHLTFLRRSREVDFRLLAPSETRDVFAQTVGLGGRAIDDDALDLLVRVAQGYPYLIQLAGDYAWRHNVTAPQISLADAKDAHQRAIKAVTSRVISRVWDDLSEQDQTFLRALAGGGGRRKMAEIADRMGRSSQYVNIYKQRLVDSGYVQPDGRGYVAFSLPYLDQYISSLGQGDATDDDVQPASGDTWNDYPPPEL</sequence>
<dbReference type="PANTHER" id="PTHR34301:SF8">
    <property type="entry name" value="ATPASE DOMAIN-CONTAINING PROTEIN"/>
    <property type="match status" value="1"/>
</dbReference>
<evidence type="ECO:0000259" key="2">
    <source>
        <dbReference type="Pfam" id="PF13191"/>
    </source>
</evidence>
<feature type="domain" description="Orc1-like AAA ATPase" evidence="2">
    <location>
        <begin position="28"/>
        <end position="165"/>
    </location>
</feature>
<evidence type="ECO:0000313" key="3">
    <source>
        <dbReference type="EMBL" id="BAU33299.1"/>
    </source>
</evidence>
<reference evidence="3 4" key="2">
    <citation type="submission" date="2016-01" db="EMBL/GenBank/DDBJ databases">
        <title>Microcella alkaliphila JAM AC0309 whole genome shotgun sequence.</title>
        <authorList>
            <person name="Kurata A."/>
            <person name="Hirose Y."/>
            <person name="Kishimoto N."/>
            <person name="Kobayashi T."/>
        </authorList>
    </citation>
    <scope>NUCLEOTIDE SEQUENCE [LARGE SCALE GENOMIC DNA]</scope>
    <source>
        <strain evidence="3 4">JAM AC0309</strain>
    </source>
</reference>
<dbReference type="RefSeq" id="WP_096423039.1">
    <property type="nucleotide sequence ID" value="NZ_AP017315.1"/>
</dbReference>
<dbReference type="KEGG" id="malk:MalAC0309_2459"/>
<evidence type="ECO:0000313" key="4">
    <source>
        <dbReference type="Proteomes" id="UP000218965"/>
    </source>
</evidence>
<protein>
    <recommendedName>
        <fullName evidence="2">Orc1-like AAA ATPase domain-containing protein</fullName>
    </recommendedName>
</protein>
<dbReference type="InterPro" id="IPR041664">
    <property type="entry name" value="AAA_16"/>
</dbReference>
<dbReference type="AlphaFoldDB" id="A0A0U4NYL5"/>
<dbReference type="SUPFAM" id="SSF52540">
    <property type="entry name" value="P-loop containing nucleoside triphosphate hydrolases"/>
    <property type="match status" value="1"/>
</dbReference>
<dbReference type="Gene3D" id="3.40.50.300">
    <property type="entry name" value="P-loop containing nucleotide triphosphate hydrolases"/>
    <property type="match status" value="1"/>
</dbReference>
<organism evidence="3 4">
    <name type="scientific">Microcella alkaliphila</name>
    <dbReference type="NCBI Taxonomy" id="279828"/>
    <lineage>
        <taxon>Bacteria</taxon>
        <taxon>Bacillati</taxon>
        <taxon>Actinomycetota</taxon>
        <taxon>Actinomycetes</taxon>
        <taxon>Micrococcales</taxon>
        <taxon>Microbacteriaceae</taxon>
        <taxon>Microcella</taxon>
    </lineage>
</organism>
<dbReference type="OrthoDB" id="2020141at2"/>
<gene>
    <name evidence="3" type="ORF">MalAC0309_2459</name>
</gene>
<evidence type="ECO:0000256" key="1">
    <source>
        <dbReference type="SAM" id="MobiDB-lite"/>
    </source>
</evidence>
<proteinExistence type="predicted"/>
<accession>A0A0U4NYL5</accession>